<feature type="binding site" evidence="3">
    <location>
        <position position="137"/>
    </location>
    <ligand>
        <name>a divalent metal cation</name>
        <dbReference type="ChEBI" id="CHEBI:60240"/>
    </ligand>
</feature>
<sequence length="181" mass="20908">MSSLKMHFNILAGYNAWTNERLYSSVGKIGEDAYRKNCGAFFGSIEATLNHLLVTDRIWRHRLNALPETGYRLDQMLFDSDFPGLEMARREEDKKIVDFIMGLSETDLDGIVSYRRASTPELKQQAIWSALAHWFNHQTHHRGQVHAMLTRVSGEAPELDLLIYQRYLHDKYEFGDFVGAP</sequence>
<name>A0A1I6YB38_9ENTR</name>
<dbReference type="PANTHER" id="PTHR37302">
    <property type="entry name" value="SLR1116 PROTEIN"/>
    <property type="match status" value="1"/>
</dbReference>
<dbReference type="EMBL" id="FPAU01000001">
    <property type="protein sequence ID" value="SFT47622.1"/>
    <property type="molecule type" value="Genomic_DNA"/>
</dbReference>
<keyword evidence="5" id="KW-1185">Reference proteome</keyword>
<dbReference type="SUPFAM" id="SSF109854">
    <property type="entry name" value="DinB/YfiT-like putative metalloenzymes"/>
    <property type="match status" value="1"/>
</dbReference>
<dbReference type="InterPro" id="IPR007837">
    <property type="entry name" value="DinB"/>
</dbReference>
<proteinExistence type="inferred from homology"/>
<organism evidence="4 5">
    <name type="scientific">Kosakonia arachidis</name>
    <dbReference type="NCBI Taxonomy" id="551989"/>
    <lineage>
        <taxon>Bacteria</taxon>
        <taxon>Pseudomonadati</taxon>
        <taxon>Pseudomonadota</taxon>
        <taxon>Gammaproteobacteria</taxon>
        <taxon>Enterobacterales</taxon>
        <taxon>Enterobacteriaceae</taxon>
        <taxon>Kosakonia</taxon>
    </lineage>
</organism>
<evidence type="ECO:0000313" key="5">
    <source>
        <dbReference type="Proteomes" id="UP000199187"/>
    </source>
</evidence>
<protein>
    <submittedName>
        <fullName evidence="4">Uncharacterized damage-inducible protein DinB (Forms a four-helix bundle)</fullName>
    </submittedName>
</protein>
<comment type="similarity">
    <text evidence="1">Belongs to the DinB family.</text>
</comment>
<gene>
    <name evidence="4" type="ORF">SAMN05192562_101427</name>
</gene>
<keyword evidence="2 3" id="KW-0479">Metal-binding</keyword>
<evidence type="ECO:0000313" key="4">
    <source>
        <dbReference type="EMBL" id="SFT47622.1"/>
    </source>
</evidence>
<dbReference type="RefSeq" id="WP_244316598.1">
    <property type="nucleotide sequence ID" value="NZ_CP045300.1"/>
</dbReference>
<reference evidence="5" key="1">
    <citation type="submission" date="2016-10" db="EMBL/GenBank/DDBJ databases">
        <authorList>
            <person name="Varghese N."/>
            <person name="Submissions S."/>
        </authorList>
    </citation>
    <scope>NUCLEOTIDE SEQUENCE [LARGE SCALE GENOMIC DNA]</scope>
    <source>
        <strain evidence="5">Ah-143</strain>
    </source>
</reference>
<feature type="binding site" evidence="3">
    <location>
        <position position="51"/>
    </location>
    <ligand>
        <name>a divalent metal cation</name>
        <dbReference type="ChEBI" id="CHEBI:60240"/>
    </ligand>
</feature>
<evidence type="ECO:0000256" key="3">
    <source>
        <dbReference type="PIRSR" id="PIRSR607837-1"/>
    </source>
</evidence>
<dbReference type="Proteomes" id="UP000199187">
    <property type="component" value="Unassembled WGS sequence"/>
</dbReference>
<evidence type="ECO:0000256" key="2">
    <source>
        <dbReference type="ARBA" id="ARBA00022723"/>
    </source>
</evidence>
<dbReference type="AlphaFoldDB" id="A0A1I6YB38"/>
<dbReference type="Gene3D" id="1.20.120.450">
    <property type="entry name" value="dinb family like domain"/>
    <property type="match status" value="1"/>
</dbReference>
<feature type="binding site" evidence="3">
    <location>
        <position position="141"/>
    </location>
    <ligand>
        <name>a divalent metal cation</name>
        <dbReference type="ChEBI" id="CHEBI:60240"/>
    </ligand>
</feature>
<dbReference type="PANTHER" id="PTHR37302:SF1">
    <property type="entry name" value="PROTEIN DINB"/>
    <property type="match status" value="1"/>
</dbReference>
<evidence type="ECO:0000256" key="1">
    <source>
        <dbReference type="ARBA" id="ARBA00008635"/>
    </source>
</evidence>
<accession>A0A1I6YB38</accession>
<dbReference type="Pfam" id="PF05163">
    <property type="entry name" value="DinB"/>
    <property type="match status" value="1"/>
</dbReference>
<dbReference type="GO" id="GO:0046872">
    <property type="term" value="F:metal ion binding"/>
    <property type="evidence" value="ECO:0007669"/>
    <property type="project" value="UniProtKB-KW"/>
</dbReference>
<dbReference type="InterPro" id="IPR034660">
    <property type="entry name" value="DinB/YfiT-like"/>
</dbReference>